<dbReference type="Pfam" id="PF06371">
    <property type="entry name" value="Drf_GBD"/>
    <property type="match status" value="1"/>
</dbReference>
<feature type="region of interest" description="Disordered" evidence="4">
    <location>
        <begin position="1788"/>
        <end position="1809"/>
    </location>
</feature>
<dbReference type="Proteomes" id="UP000663850">
    <property type="component" value="Unassembled WGS sequence"/>
</dbReference>
<dbReference type="GO" id="GO:0003779">
    <property type="term" value="F:actin binding"/>
    <property type="evidence" value="ECO:0007669"/>
    <property type="project" value="InterPro"/>
</dbReference>
<dbReference type="InterPro" id="IPR001680">
    <property type="entry name" value="WD40_rpt"/>
</dbReference>
<dbReference type="SUPFAM" id="SSF50978">
    <property type="entry name" value="WD40 repeat-like"/>
    <property type="match status" value="1"/>
</dbReference>
<accession>A0A8H3GPB8</accession>
<comment type="caution">
    <text evidence="6">The sequence shown here is derived from an EMBL/GenBank/DDBJ whole genome shotgun (WGS) entry which is preliminary data.</text>
</comment>
<dbReference type="PANTHER" id="PTHR19848">
    <property type="entry name" value="WD40 REPEAT PROTEIN"/>
    <property type="match status" value="1"/>
</dbReference>
<feature type="compositionally biased region" description="Low complexity" evidence="4">
    <location>
        <begin position="2011"/>
        <end position="2020"/>
    </location>
</feature>
<evidence type="ECO:0000313" key="6">
    <source>
        <dbReference type="EMBL" id="CAE6459714.1"/>
    </source>
</evidence>
<feature type="repeat" description="WD" evidence="3">
    <location>
        <begin position="1122"/>
        <end position="1163"/>
    </location>
</feature>
<dbReference type="SUPFAM" id="SSF52540">
    <property type="entry name" value="P-loop containing nucleoside triphosphate hydrolases"/>
    <property type="match status" value="1"/>
</dbReference>
<feature type="region of interest" description="Disordered" evidence="4">
    <location>
        <begin position="1587"/>
        <end position="1606"/>
    </location>
</feature>
<feature type="region of interest" description="Disordered" evidence="4">
    <location>
        <begin position="1529"/>
        <end position="1558"/>
    </location>
</feature>
<feature type="repeat" description="WD" evidence="3">
    <location>
        <begin position="820"/>
        <end position="861"/>
    </location>
</feature>
<dbReference type="PROSITE" id="PS50294">
    <property type="entry name" value="WD_REPEATS_REGION"/>
    <property type="match status" value="11"/>
</dbReference>
<dbReference type="InterPro" id="IPR015943">
    <property type="entry name" value="WD40/YVTN_repeat-like_dom_sf"/>
</dbReference>
<dbReference type="SUPFAM" id="SSF50998">
    <property type="entry name" value="Quinoprotein alcohol dehydrogenase-like"/>
    <property type="match status" value="1"/>
</dbReference>
<dbReference type="InterPro" id="IPR019775">
    <property type="entry name" value="WD40_repeat_CS"/>
</dbReference>
<feature type="domain" description="Formin GTPase-binding" evidence="5">
    <location>
        <begin position="1482"/>
        <end position="1780"/>
    </location>
</feature>
<dbReference type="InterPro" id="IPR036322">
    <property type="entry name" value="WD40_repeat_dom_sf"/>
</dbReference>
<feature type="region of interest" description="Disordered" evidence="4">
    <location>
        <begin position="1"/>
        <end position="39"/>
    </location>
</feature>
<sequence length="2035" mass="223533">MSRLKRSFEALGIPARPTPDDKRAKPSNSQPNPADMSWSNEYPNLLVTLTPSNVTHDQPGTHARGKETTGQAILSTLKGSMKLLRKGGELFPPLGDAAETLLKALEAIESTTQDVPDAHEMISDLPQWASILSGYLSDSQPSRMTDRVQHLIGVLVNKAEFILSQQRGGKLRRLQASEQEAEQLRLCYFQIEAAFHQLQCDASLSTWRNSDKQVKDLLLSGMSPAHDARYDSSYSDDVIRGGCYQNTRVNVLDGIRGWISHQGQTKIYWMNGMAGTGKTTIAYSVCTELEKNGGLAASFFCSRSSPECRDVKRMLPTIAYQLAQRSYSFRSVLCRILSEEANIGQRNVAVQFEHLIKVPLLDVGDLLPRGLVIVIDALDECSDPRTTQMLLDTLFLHASNLPIRFFITSRPEPTILNTLQHRDSKMRSVLHLHNVDHQSVKADIETYLTVALARLLPTISQIKRLADQAGILFIYPATVVRYILATGRVNPHTRLANVLDKGASGRNKKDKEIDQLYRVILDVVLDDGILEECEVTSIKQLLWTVVCVREPVTIKVLTELLGLNHQDVKALLQSLLSVLHITDESEVVSTLHASFADFMLSPERSGLISCDEAIHNAYLTNRCFEVMKNQLAFNICALETSYRLDVDIPDFKARVDARISPELFYSCRYWAEHMRRSRFCQTIVSNLDAFLREQLLSWIEVLNLKGWIGNGPAVLADAQNWLADGECLASETRKFVRDARNFATIQSKVWGGYRERMRGLLRVDGTMMGQREALLVTWEVEAAVSTAIYSIDGSQVVYGCVDGTICVWDAQNGTSLVGPFKGHTESVQSIALSPDGTRIVSGSWDRTIRIWDTSAGIPITDPLKGHTNGVNSVAFSPDGTWVVSGSADRTIRVWNTHDGSLLPPSPFKGHAQGVNSVAFSPNRVHVVSGSWDRTVRLWDIASGNLVLEPFRGHTNSVNSVVFSPDGSRIASGSSDRTILVWDAENGNLIAGPFKGHINGVNSVVFSPDGTRLASGSWDFTLRVWRSDDGKLLAGPFKGHTNTINAVTFSPDGTRILSGSADRTIRLWDGHDEIQLAKNQGGHTNTINSIAFSSNGTRIVSGSADRTIQIWDAITGARILSPLKGHTDSVESVAISPDDSCIASGSADCTVRLWHTDTGIPLAPPGRRHTRSVKCISFSHNGAWMVSGSSDSTAFVWDTHDGTVLAGPFSGRSGIGSASFSPDSAFIVLGFADGSLQMCHALDSTIPAQRFAGHVLAVNSVTFSRDGSCIASGSSDRTIRIWNVQKGTLIITLPTGRTVHTKAINSVTFSPDGARIISSSRDGVIQVWDTFTGKLSAGPFMSHTSGINALAVSPRGTHMVTCGGTIIQVWEAPSGEYQNEITVWLPADLRDIFPQPPNTLCTINMFKKVLPSRRTTASDESPFEIVTPAPATERRDGKENVPQPQGQRPAEGSKSWYGSARATVELKPRDRKKSSAKVAPKLEPQMTGGTTNVAFERMLDDLQIPSTVRVKLTTLETPVKAAMLRSSHVLGTAPAAPKTPPSLRRTRSNESLATPRQSFGLNTATASNEELSAPFPAFLADELPRRSLDSFDSTSSPSRHARGASLDLPRATSVADMAISKKDKDVKDSDKAKLKHPKPERDIISPQKFCQILTNTKSVQLELETVKKLRIMLRNEAARIMLRNEAASWSEDFLRTGGYSALMSRLHELLDMEWREESRDDPLLHEILRCFKALSTSSIGCFALRSSAPTPFVQLISLLYSDKKPGDICSRQLIVELLLILFEIYPSPTRGRSNSSSTGTPLAAPPSPPPRYTLPAPHTTLYSLIRALLLTPAPLPSECPSAPVSPHAFIESLRTPRIYKTYLQELSDVCRDYFWVFCHPGNTIWLLSKVDEAKVERPRAPGGMTGGVEFEAMTYLTTHLRLINAIARIAADQQLPPSDEMSAHKFHSDLFASGFERMLATARKASTAYYPTLHLEISRYIQLTQEVRFEIPWTLARMVGNPPSGFIKSNDGRSGSSSRSGTPAGPRAPLPMPNFK</sequence>
<dbReference type="GO" id="GO:0031267">
    <property type="term" value="F:small GTPase binding"/>
    <property type="evidence" value="ECO:0007669"/>
    <property type="project" value="InterPro"/>
</dbReference>
<keyword evidence="2" id="KW-0677">Repeat</keyword>
<feature type="compositionally biased region" description="Polar residues" evidence="4">
    <location>
        <begin position="1548"/>
        <end position="1558"/>
    </location>
</feature>
<dbReference type="Pfam" id="PF00400">
    <property type="entry name" value="WD40"/>
    <property type="match status" value="13"/>
</dbReference>
<dbReference type="InterPro" id="IPR027417">
    <property type="entry name" value="P-loop_NTPase"/>
</dbReference>
<feature type="repeat" description="WD" evidence="3">
    <location>
        <begin position="1079"/>
        <end position="1120"/>
    </location>
</feature>
<proteinExistence type="predicted"/>
<dbReference type="InterPro" id="IPR010473">
    <property type="entry name" value="GTPase-bd"/>
</dbReference>
<dbReference type="PROSITE" id="PS00678">
    <property type="entry name" value="WD_REPEATS_1"/>
    <property type="match status" value="3"/>
</dbReference>
<feature type="repeat" description="WD" evidence="3">
    <location>
        <begin position="950"/>
        <end position="991"/>
    </location>
</feature>
<keyword evidence="1 3" id="KW-0853">WD repeat</keyword>
<feature type="repeat" description="WD" evidence="3">
    <location>
        <begin position="907"/>
        <end position="948"/>
    </location>
</feature>
<evidence type="ECO:0000256" key="2">
    <source>
        <dbReference type="ARBA" id="ARBA00022737"/>
    </source>
</evidence>
<feature type="repeat" description="WD" evidence="3">
    <location>
        <begin position="1250"/>
        <end position="1291"/>
    </location>
</feature>
<feature type="region of interest" description="Disordered" evidence="4">
    <location>
        <begin position="2003"/>
        <end position="2035"/>
    </location>
</feature>
<evidence type="ECO:0000256" key="3">
    <source>
        <dbReference type="PROSITE-ProRule" id="PRU00221"/>
    </source>
</evidence>
<dbReference type="InterPro" id="IPR020472">
    <property type="entry name" value="WD40_PAC1"/>
</dbReference>
<evidence type="ECO:0000313" key="7">
    <source>
        <dbReference type="Proteomes" id="UP000663850"/>
    </source>
</evidence>
<dbReference type="PRINTS" id="PR00320">
    <property type="entry name" value="GPROTEINBRPT"/>
</dbReference>
<feature type="repeat" description="WD" evidence="3">
    <location>
        <begin position="1296"/>
        <end position="1337"/>
    </location>
</feature>
<dbReference type="InterPro" id="IPR016024">
    <property type="entry name" value="ARM-type_fold"/>
</dbReference>
<dbReference type="EMBL" id="CAJMWZ010002671">
    <property type="protein sequence ID" value="CAE6459714.1"/>
    <property type="molecule type" value="Genomic_DNA"/>
</dbReference>
<feature type="compositionally biased region" description="Polar residues" evidence="4">
    <location>
        <begin position="26"/>
        <end position="39"/>
    </location>
</feature>
<organism evidence="6 7">
    <name type="scientific">Rhizoctonia solani</name>
    <dbReference type="NCBI Taxonomy" id="456999"/>
    <lineage>
        <taxon>Eukaryota</taxon>
        <taxon>Fungi</taxon>
        <taxon>Dikarya</taxon>
        <taxon>Basidiomycota</taxon>
        <taxon>Agaricomycotina</taxon>
        <taxon>Agaricomycetes</taxon>
        <taxon>Cantharellales</taxon>
        <taxon>Ceratobasidiaceae</taxon>
        <taxon>Rhizoctonia</taxon>
    </lineage>
</organism>
<dbReference type="SMART" id="SM01140">
    <property type="entry name" value="Drf_GBD"/>
    <property type="match status" value="1"/>
</dbReference>
<evidence type="ECO:0000259" key="5">
    <source>
        <dbReference type="SMART" id="SM01140"/>
    </source>
</evidence>
<dbReference type="InterPro" id="IPR011047">
    <property type="entry name" value="Quinoprotein_ADH-like_sf"/>
</dbReference>
<feature type="region of interest" description="Disordered" evidence="4">
    <location>
        <begin position="1412"/>
        <end position="1489"/>
    </location>
</feature>
<dbReference type="PANTHER" id="PTHR19848:SF8">
    <property type="entry name" value="F-BOX AND WD REPEAT DOMAIN CONTAINING 7"/>
    <property type="match status" value="1"/>
</dbReference>
<dbReference type="CDD" id="cd00200">
    <property type="entry name" value="WD40"/>
    <property type="match status" value="2"/>
</dbReference>
<dbReference type="SUPFAM" id="SSF48371">
    <property type="entry name" value="ARM repeat"/>
    <property type="match status" value="1"/>
</dbReference>
<feature type="region of interest" description="Disordered" evidence="4">
    <location>
        <begin position="1611"/>
        <end position="1638"/>
    </location>
</feature>
<dbReference type="PROSITE" id="PS50082">
    <property type="entry name" value="WD_REPEATS_2"/>
    <property type="match status" value="11"/>
</dbReference>
<feature type="compositionally biased region" description="Basic and acidic residues" evidence="4">
    <location>
        <begin position="1618"/>
        <end position="1638"/>
    </location>
</feature>
<feature type="repeat" description="WD" evidence="3">
    <location>
        <begin position="863"/>
        <end position="904"/>
    </location>
</feature>
<dbReference type="Gene3D" id="3.40.50.300">
    <property type="entry name" value="P-loop containing nucleotide triphosphate hydrolases"/>
    <property type="match status" value="1"/>
</dbReference>
<protein>
    <recommendedName>
        <fullName evidence="5">Formin GTPase-binding domain-containing protein</fullName>
    </recommendedName>
</protein>
<name>A0A8H3GPB8_9AGAM</name>
<feature type="repeat" description="WD" evidence="3">
    <location>
        <begin position="1165"/>
        <end position="1206"/>
    </location>
</feature>
<evidence type="ECO:0000256" key="1">
    <source>
        <dbReference type="ARBA" id="ARBA00022574"/>
    </source>
</evidence>
<gene>
    <name evidence="6" type="ORF">RDB_LOCUS49726</name>
</gene>
<dbReference type="GO" id="GO:0030036">
    <property type="term" value="P:actin cytoskeleton organization"/>
    <property type="evidence" value="ECO:0007669"/>
    <property type="project" value="InterPro"/>
</dbReference>
<reference evidence="6" key="1">
    <citation type="submission" date="2021-01" db="EMBL/GenBank/DDBJ databases">
        <authorList>
            <person name="Kaushik A."/>
        </authorList>
    </citation>
    <scope>NUCLEOTIDE SEQUENCE</scope>
    <source>
        <strain evidence="6">Type strain: AG8-Rh-89/</strain>
    </source>
</reference>
<dbReference type="SMART" id="SM00320">
    <property type="entry name" value="WD40"/>
    <property type="match status" value="14"/>
</dbReference>
<feature type="compositionally biased region" description="Pro residues" evidence="4">
    <location>
        <begin position="2025"/>
        <end position="2035"/>
    </location>
</feature>
<dbReference type="Gene3D" id="2.130.10.10">
    <property type="entry name" value="YVTN repeat-like/Quinoprotein amine dehydrogenase"/>
    <property type="match status" value="6"/>
</dbReference>
<dbReference type="Gene3D" id="1.25.10.10">
    <property type="entry name" value="Leucine-rich Repeat Variant"/>
    <property type="match status" value="1"/>
</dbReference>
<feature type="repeat" description="WD" evidence="3">
    <location>
        <begin position="993"/>
        <end position="1034"/>
    </location>
</feature>
<evidence type="ECO:0000256" key="4">
    <source>
        <dbReference type="SAM" id="MobiDB-lite"/>
    </source>
</evidence>
<dbReference type="InterPro" id="IPR056884">
    <property type="entry name" value="NPHP3-like_N"/>
</dbReference>
<feature type="compositionally biased region" description="Low complexity" evidence="4">
    <location>
        <begin position="1788"/>
        <end position="1801"/>
    </location>
</feature>
<feature type="repeat" description="WD" evidence="3">
    <location>
        <begin position="1036"/>
        <end position="1068"/>
    </location>
</feature>
<dbReference type="InterPro" id="IPR011989">
    <property type="entry name" value="ARM-like"/>
</dbReference>
<dbReference type="Pfam" id="PF24883">
    <property type="entry name" value="NPHP3_N"/>
    <property type="match status" value="1"/>
</dbReference>